<proteinExistence type="predicted"/>
<dbReference type="VEuPathDB" id="FungiDB:GMDG_03777"/>
<dbReference type="AlphaFoldDB" id="A0A177A636"/>
<organism evidence="2">
    <name type="scientific">Pseudogymnoascus destructans</name>
    <dbReference type="NCBI Taxonomy" id="655981"/>
    <lineage>
        <taxon>Eukaryota</taxon>
        <taxon>Fungi</taxon>
        <taxon>Dikarya</taxon>
        <taxon>Ascomycota</taxon>
        <taxon>Pezizomycotina</taxon>
        <taxon>Leotiomycetes</taxon>
        <taxon>Thelebolales</taxon>
        <taxon>Thelebolaceae</taxon>
        <taxon>Pseudogymnoascus</taxon>
    </lineage>
</organism>
<evidence type="ECO:0000256" key="1">
    <source>
        <dbReference type="SAM" id="MobiDB-lite"/>
    </source>
</evidence>
<dbReference type="GeneID" id="36288618"/>
<name>A0A177A636_9PEZI</name>
<reference evidence="2" key="1">
    <citation type="submission" date="2016-03" db="EMBL/GenBank/DDBJ databases">
        <title>Updated assembly of Pseudogymnoascus destructans, the fungus causing white-nose syndrome of bats.</title>
        <authorList>
            <person name="Palmer J.M."/>
            <person name="Drees K.P."/>
            <person name="Foster J.T."/>
            <person name="Lindner D.L."/>
        </authorList>
    </citation>
    <scope>NUCLEOTIDE SEQUENCE [LARGE SCALE GENOMIC DNA]</scope>
    <source>
        <strain evidence="2">20631-21</strain>
    </source>
</reference>
<dbReference type="OrthoDB" id="3437451at2759"/>
<protein>
    <submittedName>
        <fullName evidence="2">Uncharacterized protein</fullName>
    </submittedName>
</protein>
<dbReference type="RefSeq" id="XP_024322934.1">
    <property type="nucleotide sequence ID" value="XM_024469173.1"/>
</dbReference>
<accession>A0A177A636</accession>
<sequence>MILPPKHATLQHIPTEKSHRTAISWCPVNRTNHPHVNMLISTPKTRKRRLSLSEIDESPSIDAAIDMFQKSQSSIMVPLLSTGCFDTMVQRVEETMALVDKRGISLAHKAKRRRTIAERLSERKYGVENNPPICETGFPNNSPLALSSDQTTTKNCSACRIQKQTQLLPPKAKRDTTMQNLSPMLRAMISEAEAEGQNNKNTSEEYSANEDSQPETLVVEKEYSPLKTRIVKAPERNGGYIIAKWGQGLNA</sequence>
<feature type="compositionally biased region" description="Polar residues" evidence="1">
    <location>
        <begin position="196"/>
        <end position="215"/>
    </location>
</feature>
<gene>
    <name evidence="2" type="ORF">VC83_05553</name>
</gene>
<evidence type="ECO:0000313" key="2">
    <source>
        <dbReference type="EMBL" id="OAF57646.2"/>
    </source>
</evidence>
<dbReference type="EMBL" id="KV441399">
    <property type="protein sequence ID" value="OAF57646.2"/>
    <property type="molecule type" value="Genomic_DNA"/>
</dbReference>
<dbReference type="Proteomes" id="UP000077154">
    <property type="component" value="Unassembled WGS sequence"/>
</dbReference>
<feature type="region of interest" description="Disordered" evidence="1">
    <location>
        <begin position="193"/>
        <end position="215"/>
    </location>
</feature>